<dbReference type="Pfam" id="PF05545">
    <property type="entry name" value="FixQ"/>
    <property type="match status" value="1"/>
</dbReference>
<proteinExistence type="predicted"/>
<dbReference type="EMBL" id="JACSPS010000001">
    <property type="protein sequence ID" value="MBD8017205.1"/>
    <property type="molecule type" value="Genomic_DNA"/>
</dbReference>
<dbReference type="Proteomes" id="UP000626242">
    <property type="component" value="Unassembled WGS sequence"/>
</dbReference>
<reference evidence="2 3" key="1">
    <citation type="submission" date="2020-08" db="EMBL/GenBank/DDBJ databases">
        <title>A Genomic Blueprint of the Chicken Gut Microbiome.</title>
        <authorList>
            <person name="Gilroy R."/>
            <person name="Ravi A."/>
            <person name="Getino M."/>
            <person name="Pursley I."/>
            <person name="Horton D.L."/>
            <person name="Alikhan N.-F."/>
            <person name="Baker D."/>
            <person name="Gharbi K."/>
            <person name="Hall N."/>
            <person name="Watson M."/>
            <person name="Adriaenssens E.M."/>
            <person name="Foster-Nyarko E."/>
            <person name="Jarju S."/>
            <person name="Secka A."/>
            <person name="Antonio M."/>
            <person name="Oren A."/>
            <person name="Chaudhuri R."/>
            <person name="La Ragione R.M."/>
            <person name="Hildebrand F."/>
            <person name="Pallen M.J."/>
        </authorList>
    </citation>
    <scope>NUCLEOTIDE SEQUENCE [LARGE SCALE GENOMIC DNA]</scope>
    <source>
        <strain evidence="2 3">Sa1CVA4</strain>
    </source>
</reference>
<evidence type="ECO:0000313" key="3">
    <source>
        <dbReference type="Proteomes" id="UP000626242"/>
    </source>
</evidence>
<name>A0ABR8WJM8_9FLAO</name>
<keyword evidence="1" id="KW-1133">Transmembrane helix</keyword>
<keyword evidence="1" id="KW-0812">Transmembrane</keyword>
<accession>A0ABR8WJM8</accession>
<keyword evidence="1" id="KW-0472">Membrane</keyword>
<feature type="transmembrane region" description="Helical" evidence="1">
    <location>
        <begin position="18"/>
        <end position="39"/>
    </location>
</feature>
<dbReference type="RefSeq" id="WP_251832414.1">
    <property type="nucleotide sequence ID" value="NZ_JACSPS010000001.1"/>
</dbReference>
<protein>
    <submittedName>
        <fullName evidence="2">CcoQ/FixQ family Cbb3-type cytochrome c oxidase assembly chaperone</fullName>
    </submittedName>
</protein>
<evidence type="ECO:0000256" key="1">
    <source>
        <dbReference type="SAM" id="Phobius"/>
    </source>
</evidence>
<gene>
    <name evidence="2" type="ORF">H9628_01855</name>
</gene>
<evidence type="ECO:0000313" key="2">
    <source>
        <dbReference type="EMBL" id="MBD8017205.1"/>
    </source>
</evidence>
<comment type="caution">
    <text evidence="2">The sequence shown here is derived from an EMBL/GenBank/DDBJ whole genome shotgun (WGS) entry which is preliminary data.</text>
</comment>
<sequence length="63" mass="7309">MIPQNVKDILSNSENTGLYQTLALILFLLLFLGITYYVFSRPKKYYDEEASAPLDDDNEDKNF</sequence>
<organism evidence="2 3">
    <name type="scientific">Kaistella pullorum</name>
    <dbReference type="NCBI Taxonomy" id="2763074"/>
    <lineage>
        <taxon>Bacteria</taxon>
        <taxon>Pseudomonadati</taxon>
        <taxon>Bacteroidota</taxon>
        <taxon>Flavobacteriia</taxon>
        <taxon>Flavobacteriales</taxon>
        <taxon>Weeksellaceae</taxon>
        <taxon>Chryseobacterium group</taxon>
        <taxon>Kaistella</taxon>
    </lineage>
</organism>
<dbReference type="InterPro" id="IPR008621">
    <property type="entry name" value="Cbb3-typ_cyt_oxidase_comp"/>
</dbReference>
<keyword evidence="3" id="KW-1185">Reference proteome</keyword>